<evidence type="ECO:0000256" key="6">
    <source>
        <dbReference type="ARBA" id="ARBA00022490"/>
    </source>
</evidence>
<keyword evidence="11" id="KW-0832">Ubl conjugation</keyword>
<evidence type="ECO:0000256" key="10">
    <source>
        <dbReference type="ARBA" id="ARBA00022792"/>
    </source>
</evidence>
<evidence type="ECO:0000256" key="19">
    <source>
        <dbReference type="ARBA" id="ARBA00034864"/>
    </source>
</evidence>
<evidence type="ECO:0000313" key="22">
    <source>
        <dbReference type="Proteomes" id="UP000678499"/>
    </source>
</evidence>
<keyword evidence="17" id="KW-0206">Cytoskeleton</keyword>
<dbReference type="InterPro" id="IPR008603">
    <property type="entry name" value="DCTN4"/>
</dbReference>
<dbReference type="GO" id="GO:0006119">
    <property type="term" value="P:oxidative phosphorylation"/>
    <property type="evidence" value="ECO:0007669"/>
    <property type="project" value="UniProtKB-UniPathway"/>
</dbReference>
<gene>
    <name evidence="21" type="ORF">NMOB1V02_LOCUS1702</name>
</gene>
<keyword evidence="6" id="KW-0963">Cytoplasm</keyword>
<dbReference type="InterPro" id="IPR034884">
    <property type="entry name" value="Cytochrome_c_oxidase_VIc/VIIs"/>
</dbReference>
<organism evidence="21">
    <name type="scientific">Notodromas monacha</name>
    <dbReference type="NCBI Taxonomy" id="399045"/>
    <lineage>
        <taxon>Eukaryota</taxon>
        <taxon>Metazoa</taxon>
        <taxon>Ecdysozoa</taxon>
        <taxon>Arthropoda</taxon>
        <taxon>Crustacea</taxon>
        <taxon>Oligostraca</taxon>
        <taxon>Ostracoda</taxon>
        <taxon>Podocopa</taxon>
        <taxon>Podocopida</taxon>
        <taxon>Cypridocopina</taxon>
        <taxon>Cypridoidea</taxon>
        <taxon>Cyprididae</taxon>
        <taxon>Notodromas</taxon>
    </lineage>
</organism>
<evidence type="ECO:0000256" key="8">
    <source>
        <dbReference type="ARBA" id="ARBA00022553"/>
    </source>
</evidence>
<dbReference type="GO" id="GO:0005743">
    <property type="term" value="C:mitochondrial inner membrane"/>
    <property type="evidence" value="ECO:0007669"/>
    <property type="project" value="UniProtKB-SubCell"/>
</dbReference>
<reference evidence="21" key="1">
    <citation type="submission" date="2020-11" db="EMBL/GenBank/DDBJ databases">
        <authorList>
            <person name="Tran Van P."/>
        </authorList>
    </citation>
    <scope>NUCLEOTIDE SEQUENCE</scope>
</reference>
<evidence type="ECO:0000256" key="9">
    <source>
        <dbReference type="ARBA" id="ARBA00022692"/>
    </source>
</evidence>
<dbReference type="OrthoDB" id="283815at2759"/>
<dbReference type="CDD" id="cd22901">
    <property type="entry name" value="CcO_VIc"/>
    <property type="match status" value="1"/>
</dbReference>
<evidence type="ECO:0000256" key="1">
    <source>
        <dbReference type="ARBA" id="ARBA00004273"/>
    </source>
</evidence>
<dbReference type="PANTHER" id="PTHR13034">
    <property type="entry name" value="DYNACTIN P62 SUBUNIT"/>
    <property type="match status" value="1"/>
</dbReference>
<dbReference type="AlphaFoldDB" id="A0A7R9GAH4"/>
<evidence type="ECO:0000256" key="13">
    <source>
        <dbReference type="ARBA" id="ARBA00022990"/>
    </source>
</evidence>
<keyword evidence="9" id="KW-0812">Transmembrane</keyword>
<dbReference type="Pfam" id="PF05502">
    <property type="entry name" value="Dynactin_p62"/>
    <property type="match status" value="2"/>
</dbReference>
<dbReference type="EMBL" id="CAJPEX010000177">
    <property type="protein sequence ID" value="CAG0913985.1"/>
    <property type="molecule type" value="Genomic_DNA"/>
</dbReference>
<evidence type="ECO:0000256" key="5">
    <source>
        <dbReference type="ARBA" id="ARBA00004657"/>
    </source>
</evidence>
<evidence type="ECO:0000256" key="12">
    <source>
        <dbReference type="ARBA" id="ARBA00022989"/>
    </source>
</evidence>
<proteinExistence type="inferred from homology"/>
<protein>
    <recommendedName>
        <fullName evidence="19">Dynactin subunit 4</fullName>
    </recommendedName>
</protein>
<comment type="subcellular location">
    <subcellularLocation>
        <location evidence="4">Cytoplasm</location>
        <location evidence="4">Cell cortex</location>
    </subcellularLocation>
    <subcellularLocation>
        <location evidence="2">Cytoplasm</location>
        <location evidence="2">Cytoskeleton</location>
        <location evidence="2">Microtubule organizing center</location>
        <location evidence="2">Centrosome</location>
    </subcellularLocation>
    <subcellularLocation>
        <location evidence="3">Cytoplasm</location>
        <location evidence="3">Cytoskeleton</location>
        <location evidence="3">Stress fiber</location>
    </subcellularLocation>
    <subcellularLocation>
        <location evidence="5">Cytoplasm</location>
        <location evidence="5">Myofibril</location>
    </subcellularLocation>
    <subcellularLocation>
        <location evidence="1">Mitochondrion inner membrane</location>
    </subcellularLocation>
</comment>
<keyword evidence="15" id="KW-0496">Mitochondrion</keyword>
<evidence type="ECO:0000256" key="15">
    <source>
        <dbReference type="ARBA" id="ARBA00023128"/>
    </source>
</evidence>
<dbReference type="GO" id="GO:0030016">
    <property type="term" value="C:myofibril"/>
    <property type="evidence" value="ECO:0007669"/>
    <property type="project" value="UniProtKB-SubCell"/>
</dbReference>
<evidence type="ECO:0000256" key="4">
    <source>
        <dbReference type="ARBA" id="ARBA00004544"/>
    </source>
</evidence>
<keyword evidence="16" id="KW-0472">Membrane</keyword>
<keyword evidence="8" id="KW-0597">Phosphoprotein</keyword>
<evidence type="ECO:0000256" key="3">
    <source>
        <dbReference type="ARBA" id="ARBA00004529"/>
    </source>
</evidence>
<name>A0A7R9GAH4_9CRUS</name>
<evidence type="ECO:0000313" key="21">
    <source>
        <dbReference type="EMBL" id="CAD7273833.1"/>
    </source>
</evidence>
<evidence type="ECO:0000256" key="2">
    <source>
        <dbReference type="ARBA" id="ARBA00004300"/>
    </source>
</evidence>
<dbReference type="UniPathway" id="UPA00705"/>
<dbReference type="GO" id="GO:0001725">
    <property type="term" value="C:stress fiber"/>
    <property type="evidence" value="ECO:0007669"/>
    <property type="project" value="UniProtKB-SubCell"/>
</dbReference>
<keyword evidence="13" id="KW-0007">Acetylation</keyword>
<dbReference type="Gene3D" id="4.10.93.10">
    <property type="entry name" value="Mitochondrial cytochrome c oxidase subunit VIc/VIIs"/>
    <property type="match status" value="1"/>
</dbReference>
<dbReference type="Proteomes" id="UP000678499">
    <property type="component" value="Unassembled WGS sequence"/>
</dbReference>
<dbReference type="GO" id="GO:0005813">
    <property type="term" value="C:centrosome"/>
    <property type="evidence" value="ECO:0007669"/>
    <property type="project" value="UniProtKB-SubCell"/>
</dbReference>
<comment type="subunit">
    <text evidence="20">Subunit of dynactin, a multiprotein complex part of a tripartite complex with dynein and a adapter, such as BICDL1, BICD2 or HOOK3. The dynactin complex is built around ACTR1A/ACTB filament and consists of an actin-related filament composed of a shoulder domain, a pointed end and a barbed end. Its length is defined by its flexible shoulder domain. The soulder is composed of 2 DCTN1 subunits, 4 DCTN2 and 2 DCTN3. The 4 DCNT2 (via N-terminus) bind the ACTR1A filament and act as molecular rulers to determine the length. The pointed end is important for binding dynein-dynactin cargo adapters. Consists of 4 subunits: ACTR10, DCNT4, DCTN5 and DCTN6. The barbed end is composed of a CAPZA1:CAPZB heterodimers, which binds ACTR1A/ACTB filament and dynactin and stabilizes dynactin. Interacts with ATP7B, but not ATP7A, in a copper-dependent manner. Interacts with ANK2; this interaction is required for localization at costameres. Interacts with N4BP2L1.</text>
</comment>
<evidence type="ECO:0000256" key="18">
    <source>
        <dbReference type="ARBA" id="ARBA00034776"/>
    </source>
</evidence>
<dbReference type="SUPFAM" id="SSF81415">
    <property type="entry name" value="Mitochondrial cytochrome c oxidase subunit VIc"/>
    <property type="match status" value="1"/>
</dbReference>
<keyword evidence="14" id="KW-0175">Coiled coil</keyword>
<comment type="similarity">
    <text evidence="18">Belongs to the dynactin subunit 4 family.</text>
</comment>
<dbReference type="InterPro" id="IPR037169">
    <property type="entry name" value="Cytochrome_c_oxidase_VIc_sf"/>
</dbReference>
<evidence type="ECO:0000256" key="11">
    <source>
        <dbReference type="ARBA" id="ARBA00022843"/>
    </source>
</evidence>
<keyword evidence="12" id="KW-1133">Transmembrane helix</keyword>
<evidence type="ECO:0000256" key="17">
    <source>
        <dbReference type="ARBA" id="ARBA00023212"/>
    </source>
</evidence>
<dbReference type="EMBL" id="OA882214">
    <property type="protein sequence ID" value="CAD7273833.1"/>
    <property type="molecule type" value="Genomic_DNA"/>
</dbReference>
<accession>A0A7R9GAH4</accession>
<evidence type="ECO:0000256" key="16">
    <source>
        <dbReference type="ARBA" id="ARBA00023136"/>
    </source>
</evidence>
<keyword evidence="10" id="KW-0999">Mitochondrion inner membrane</keyword>
<dbReference type="GO" id="GO:0005869">
    <property type="term" value="C:dynactin complex"/>
    <property type="evidence" value="ECO:0007669"/>
    <property type="project" value="InterPro"/>
</dbReference>
<keyword evidence="22" id="KW-1185">Reference proteome</keyword>
<keyword evidence="7" id="KW-1017">Isopeptide bond</keyword>
<dbReference type="PANTHER" id="PTHR13034:SF2">
    <property type="entry name" value="DYNACTIN SUBUNIT 4"/>
    <property type="match status" value="1"/>
</dbReference>
<evidence type="ECO:0000256" key="7">
    <source>
        <dbReference type="ARBA" id="ARBA00022499"/>
    </source>
</evidence>
<dbReference type="Pfam" id="PF02937">
    <property type="entry name" value="COX6C"/>
    <property type="match status" value="1"/>
</dbReference>
<sequence>MSFRVGWNNVLYMCDCGNLKPITEVYLCKICFALRCKTTCLSTEIDSHYCPGCLENLPSAEAAYNGNRCSNCLECPVCGQGLIVVGTSSTKHAPEASVEEVAVVPETPVQGSQANAEAVEKIKLFHYLHCLHCRWSSRDIGLHDTANSALCVWQPPVAPNAQRLKDTIVFHNQNIGQYFADLEAEKKEEMKRLSKNKNRFSANQEKFRSSKMSYLLGTPSLKAWSKSVSPMKEKSKQILKVPPLTPLKRLTLEDLQNDETESFSAISAVIGQMQITSLEQRLKNPSLQPELVTDLFPARKHLATKRCLRCLKCGRTVCKPEYHPLSIKFKVQGQAYIVVPEVKIESFPVIDDLAKESSEFVITIRNPNANITTMKIIPWEIFEADKPVAGQVSCAESPQGDADVPNNPATEREVPICKLRERPELVSNAELLIDPVAYENGLDLDPKNDAAEFDDFLSVQPQRADPSVVVRRRNNAMALKVRVRPKETLKHGDELVTSFVLQYGYLNNVYTIQATTGEQDQMNTITVKCFGALSALHISFGSEEVMSGNAVSVIAKPQLRGLLLSYLKKHLIIATVLSVATGFAVKALINDPRKTAYANFYKNYDPDVEYEKMKKLGIFQSSK</sequence>
<evidence type="ECO:0000256" key="14">
    <source>
        <dbReference type="ARBA" id="ARBA00023054"/>
    </source>
</evidence>
<evidence type="ECO:0000256" key="20">
    <source>
        <dbReference type="ARBA" id="ARBA00093507"/>
    </source>
</evidence>
<dbReference type="GO" id="GO:0005938">
    <property type="term" value="C:cell cortex"/>
    <property type="evidence" value="ECO:0007669"/>
    <property type="project" value="UniProtKB-SubCell"/>
</dbReference>